<organism evidence="1 2">
    <name type="scientific">Nocardioides jishulii</name>
    <dbReference type="NCBI Taxonomy" id="2575440"/>
    <lineage>
        <taxon>Bacteria</taxon>
        <taxon>Bacillati</taxon>
        <taxon>Actinomycetota</taxon>
        <taxon>Actinomycetes</taxon>
        <taxon>Propionibacteriales</taxon>
        <taxon>Nocardioidaceae</taxon>
        <taxon>Nocardioides</taxon>
    </lineage>
</organism>
<evidence type="ECO:0000313" key="2">
    <source>
        <dbReference type="Proteomes" id="UP000307808"/>
    </source>
</evidence>
<accession>A0A4V6X632</accession>
<name>A0A4V6X632_9ACTN</name>
<dbReference type="EMBL" id="SZPY01000001">
    <property type="protein sequence ID" value="TKI63633.1"/>
    <property type="molecule type" value="Genomic_DNA"/>
</dbReference>
<gene>
    <name evidence="1" type="ORF">FC770_00070</name>
</gene>
<dbReference type="OrthoDB" id="3785171at2"/>
<sequence>MRYLDLPEPTRLSLLRGFVERSWHAPGLTAEESAMIHARISEPQAYEDGLRLRAVVDAINSAVDFDALNAAERAYDDVATELNQRYGDGVVALSTGAEELGIRGFRGQGFETRSSVLVGEELVAS</sequence>
<comment type="caution">
    <text evidence="1">The sequence shown here is derived from an EMBL/GenBank/DDBJ whole genome shotgun (WGS) entry which is preliminary data.</text>
</comment>
<proteinExistence type="predicted"/>
<keyword evidence="2" id="KW-1185">Reference proteome</keyword>
<dbReference type="RefSeq" id="WP_137064098.1">
    <property type="nucleotide sequence ID" value="NZ_CP040748.1"/>
</dbReference>
<reference evidence="1 2" key="1">
    <citation type="submission" date="2019-04" db="EMBL/GenBank/DDBJ databases">
        <authorList>
            <person name="Dong K."/>
        </authorList>
    </citation>
    <scope>NUCLEOTIDE SEQUENCE [LARGE SCALE GENOMIC DNA]</scope>
    <source>
        <strain evidence="2">dk3543</strain>
    </source>
</reference>
<dbReference type="AlphaFoldDB" id="A0A4V6X632"/>
<evidence type="ECO:0000313" key="1">
    <source>
        <dbReference type="EMBL" id="TKI63633.1"/>
    </source>
</evidence>
<protein>
    <submittedName>
        <fullName evidence="1">Uncharacterized protein</fullName>
    </submittedName>
</protein>
<dbReference type="Proteomes" id="UP000307808">
    <property type="component" value="Unassembled WGS sequence"/>
</dbReference>